<dbReference type="InterPro" id="IPR021109">
    <property type="entry name" value="Peptidase_aspartic_dom_sf"/>
</dbReference>
<feature type="compositionally biased region" description="Basic and acidic residues" evidence="1">
    <location>
        <begin position="65"/>
        <end position="82"/>
    </location>
</feature>
<evidence type="ECO:0000313" key="2">
    <source>
        <dbReference type="Proteomes" id="UP000189703"/>
    </source>
</evidence>
<name>A0A1U8AW36_NELNU</name>
<reference evidence="3" key="1">
    <citation type="submission" date="2025-08" db="UniProtKB">
        <authorList>
            <consortium name="RefSeq"/>
        </authorList>
    </citation>
    <scope>IDENTIFICATION</scope>
</reference>
<dbReference type="CDD" id="cd00303">
    <property type="entry name" value="retropepsin_like"/>
    <property type="match status" value="1"/>
</dbReference>
<evidence type="ECO:0000313" key="3">
    <source>
        <dbReference type="RefSeq" id="XP_010270816.1"/>
    </source>
</evidence>
<evidence type="ECO:0000256" key="1">
    <source>
        <dbReference type="SAM" id="MobiDB-lite"/>
    </source>
</evidence>
<dbReference type="eggNOG" id="KOG0017">
    <property type="taxonomic scope" value="Eukaryota"/>
</dbReference>
<accession>A0A1U8AW36</accession>
<organism evidence="2 3">
    <name type="scientific">Nelumbo nucifera</name>
    <name type="common">Sacred lotus</name>
    <dbReference type="NCBI Taxonomy" id="4432"/>
    <lineage>
        <taxon>Eukaryota</taxon>
        <taxon>Viridiplantae</taxon>
        <taxon>Streptophyta</taxon>
        <taxon>Embryophyta</taxon>
        <taxon>Tracheophyta</taxon>
        <taxon>Spermatophyta</taxon>
        <taxon>Magnoliopsida</taxon>
        <taxon>Proteales</taxon>
        <taxon>Nelumbonaceae</taxon>
        <taxon>Nelumbo</taxon>
    </lineage>
</organism>
<sequence length="358" mass="40160">MAIKDSSYVKWPPRLRGDPTTRNRNVYCHFHKDHGHSTENCKTLRDEIKELIRCGYLKKFIQREDKNQADRQTDWQGAKEETPPSLAANRVSSRHGSCPKKGRSAINMITSGSIIAGCTLVAGRASVRELENEEQNPPKQPRLEDPIYFMEDDACGIQYPHGDALVIKLRINDFEVKRILVDSGSSADILFKDAFDKPQLQMSNLKPTNTPLVGFSGKEVRPLGRVLVPVEVGTWPNIVRFEHTFLVVATPSPYNAIVGRPITHALRAVVSNYYLTIKFPMDYGVGVVRSDQLESRKCYVVALKGKAKLVANVEFKRPTEYAEERATSTEETVHIPVSTDDPAKTLQIGASIEELLRS</sequence>
<dbReference type="Proteomes" id="UP000189703">
    <property type="component" value="Unplaced"/>
</dbReference>
<dbReference type="PANTHER" id="PTHR33240:SF17">
    <property type="entry name" value="EUKARYOTIC PEPTIDE CHAIN RELEASE FACTOR GTP-BINDING SUBUNIT-LIKE"/>
    <property type="match status" value="1"/>
</dbReference>
<dbReference type="AlphaFoldDB" id="A0A1U8AW36"/>
<gene>
    <name evidence="3" type="primary">LOC104607022</name>
</gene>
<feature type="region of interest" description="Disordered" evidence="1">
    <location>
        <begin position="65"/>
        <end position="100"/>
    </location>
</feature>
<dbReference type="InParanoid" id="A0A1U8AW36"/>
<protein>
    <submittedName>
        <fullName evidence="3">Uncharacterized protein LOC104607022</fullName>
    </submittedName>
</protein>
<proteinExistence type="predicted"/>
<dbReference type="GeneID" id="104607022"/>
<dbReference type="RefSeq" id="XP_010270816.1">
    <property type="nucleotide sequence ID" value="XM_010272514.1"/>
</dbReference>
<dbReference type="KEGG" id="nnu:104607022"/>
<dbReference type="OMA" id="ISTHMLL"/>
<dbReference type="OrthoDB" id="2919534at2759"/>
<keyword evidence="2" id="KW-1185">Reference proteome</keyword>
<dbReference type="Gene3D" id="2.40.70.10">
    <property type="entry name" value="Acid Proteases"/>
    <property type="match status" value="1"/>
</dbReference>
<dbReference type="PANTHER" id="PTHR33240">
    <property type="entry name" value="OS08G0508500 PROTEIN"/>
    <property type="match status" value="1"/>
</dbReference>